<name>A0A166HNS6_9AGAM</name>
<dbReference type="Proteomes" id="UP000076532">
    <property type="component" value="Unassembled WGS sequence"/>
</dbReference>
<evidence type="ECO:0000313" key="2">
    <source>
        <dbReference type="Proteomes" id="UP000076532"/>
    </source>
</evidence>
<dbReference type="AlphaFoldDB" id="A0A166HNS6"/>
<reference evidence="1 2" key="1">
    <citation type="journal article" date="2016" name="Mol. Biol. Evol.">
        <title>Comparative Genomics of Early-Diverging Mushroom-Forming Fungi Provides Insights into the Origins of Lignocellulose Decay Capabilities.</title>
        <authorList>
            <person name="Nagy L.G."/>
            <person name="Riley R."/>
            <person name="Tritt A."/>
            <person name="Adam C."/>
            <person name="Daum C."/>
            <person name="Floudas D."/>
            <person name="Sun H."/>
            <person name="Yadav J.S."/>
            <person name="Pangilinan J."/>
            <person name="Larsson K.H."/>
            <person name="Matsuura K."/>
            <person name="Barry K."/>
            <person name="Labutti K."/>
            <person name="Kuo R."/>
            <person name="Ohm R.A."/>
            <person name="Bhattacharya S.S."/>
            <person name="Shirouzu T."/>
            <person name="Yoshinaga Y."/>
            <person name="Martin F.M."/>
            <person name="Grigoriev I.V."/>
            <person name="Hibbett D.S."/>
        </authorList>
    </citation>
    <scope>NUCLEOTIDE SEQUENCE [LARGE SCALE GENOMIC DNA]</scope>
    <source>
        <strain evidence="1 2">CBS 109695</strain>
    </source>
</reference>
<keyword evidence="2" id="KW-1185">Reference proteome</keyword>
<evidence type="ECO:0000313" key="1">
    <source>
        <dbReference type="EMBL" id="KZP19062.1"/>
    </source>
</evidence>
<proteinExistence type="predicted"/>
<organism evidence="1 2">
    <name type="scientific">Athelia psychrophila</name>
    <dbReference type="NCBI Taxonomy" id="1759441"/>
    <lineage>
        <taxon>Eukaryota</taxon>
        <taxon>Fungi</taxon>
        <taxon>Dikarya</taxon>
        <taxon>Basidiomycota</taxon>
        <taxon>Agaricomycotina</taxon>
        <taxon>Agaricomycetes</taxon>
        <taxon>Agaricomycetidae</taxon>
        <taxon>Atheliales</taxon>
        <taxon>Atheliaceae</taxon>
        <taxon>Athelia</taxon>
    </lineage>
</organism>
<gene>
    <name evidence="1" type="ORF">FIBSPDRAFT_955810</name>
</gene>
<protein>
    <submittedName>
        <fullName evidence="1">Uncharacterized protein</fullName>
    </submittedName>
</protein>
<sequence length="133" mass="14500">MTSLLMGQQEDSMHLAYSSRDEFFNDDSGFQAFQLPPGSSVSSPPQSVNHEARNLCSDFKLAARTLVASFYKLFPADKSAAAATSELSTQYKKDVVSGLLNGDALWLNRVDKETVSFQLLNSIGISGLIQDCL</sequence>
<accession>A0A166HNS6</accession>
<dbReference type="EMBL" id="KV417567">
    <property type="protein sequence ID" value="KZP19062.1"/>
    <property type="molecule type" value="Genomic_DNA"/>
</dbReference>